<gene>
    <name evidence="1" type="ORF">GOP47_0017757</name>
</gene>
<evidence type="ECO:0000313" key="2">
    <source>
        <dbReference type="Proteomes" id="UP000886520"/>
    </source>
</evidence>
<accession>A0A9D4UGY8</accession>
<dbReference type="Proteomes" id="UP000886520">
    <property type="component" value="Chromosome 17"/>
</dbReference>
<reference evidence="1" key="1">
    <citation type="submission" date="2021-01" db="EMBL/GenBank/DDBJ databases">
        <title>Adiantum capillus-veneris genome.</title>
        <authorList>
            <person name="Fang Y."/>
            <person name="Liao Q."/>
        </authorList>
    </citation>
    <scope>NUCLEOTIDE SEQUENCE</scope>
    <source>
        <strain evidence="1">H3</strain>
        <tissue evidence="1">Leaf</tissue>
    </source>
</reference>
<evidence type="ECO:0000313" key="1">
    <source>
        <dbReference type="EMBL" id="KAI5067229.1"/>
    </source>
</evidence>
<proteinExistence type="predicted"/>
<protein>
    <submittedName>
        <fullName evidence="1">Uncharacterized protein</fullName>
    </submittedName>
</protein>
<organism evidence="1 2">
    <name type="scientific">Adiantum capillus-veneris</name>
    <name type="common">Maidenhair fern</name>
    <dbReference type="NCBI Taxonomy" id="13818"/>
    <lineage>
        <taxon>Eukaryota</taxon>
        <taxon>Viridiplantae</taxon>
        <taxon>Streptophyta</taxon>
        <taxon>Embryophyta</taxon>
        <taxon>Tracheophyta</taxon>
        <taxon>Polypodiopsida</taxon>
        <taxon>Polypodiidae</taxon>
        <taxon>Polypodiales</taxon>
        <taxon>Pteridineae</taxon>
        <taxon>Pteridaceae</taxon>
        <taxon>Vittarioideae</taxon>
        <taxon>Adiantum</taxon>
    </lineage>
</organism>
<dbReference type="AlphaFoldDB" id="A0A9D4UGY8"/>
<comment type="caution">
    <text evidence="1">The sequence shown here is derived from an EMBL/GenBank/DDBJ whole genome shotgun (WGS) entry which is preliminary data.</text>
</comment>
<dbReference type="EMBL" id="JABFUD020000017">
    <property type="protein sequence ID" value="KAI5067229.1"/>
    <property type="molecule type" value="Genomic_DNA"/>
</dbReference>
<name>A0A9D4UGY8_ADICA</name>
<keyword evidence="2" id="KW-1185">Reference proteome</keyword>
<sequence length="82" mass="8968">MSSPCPAALMCHEHAMNCGMLLSKVAFSAPPYCCRVKMNSSDHFMRFANLSTSEQFMGRVVQITACTTFSTSDHFTGPVESP</sequence>